<accession>A0A1A8WUB3</accession>
<feature type="compositionally biased region" description="Basic and acidic residues" evidence="1">
    <location>
        <begin position="50"/>
        <end position="70"/>
    </location>
</feature>
<feature type="region of interest" description="Disordered" evidence="1">
    <location>
        <begin position="42"/>
        <end position="97"/>
    </location>
</feature>
<sequence length="197" mass="22730">MLNSHVESININIVEKLQNEGILSKSSKKCFKKYKKLLKNRNKKGSINGEEIKENREADENSEMENDKPTNSETEEQTKITVINKKRKEKNEKDKERELSLKELIHSITFYEKLKTGNKLNSKSEENSSTSLSASPTIKTVCKCKKSILRGEKNQKKNRKNFENAMYEKVEHEKKSMNSITQQGGNSMNTIKKQLCV</sequence>
<dbReference type="AlphaFoldDB" id="A0A1A8WUB3"/>
<protein>
    <submittedName>
        <fullName evidence="2">WD repeat-containing protein, putative</fullName>
    </submittedName>
</protein>
<evidence type="ECO:0000256" key="1">
    <source>
        <dbReference type="SAM" id="MobiDB-lite"/>
    </source>
</evidence>
<dbReference type="EMBL" id="FLQU01002212">
    <property type="protein sequence ID" value="SBS95923.1"/>
    <property type="molecule type" value="Genomic_DNA"/>
</dbReference>
<dbReference type="Proteomes" id="UP000078560">
    <property type="component" value="Unassembled WGS sequence"/>
</dbReference>
<proteinExistence type="predicted"/>
<gene>
    <name evidence="2" type="ORF">POVCU2_0099890</name>
</gene>
<evidence type="ECO:0000313" key="3">
    <source>
        <dbReference type="Proteomes" id="UP000078560"/>
    </source>
</evidence>
<organism evidence="2 3">
    <name type="scientific">Plasmodium ovale curtisi</name>
    <dbReference type="NCBI Taxonomy" id="864141"/>
    <lineage>
        <taxon>Eukaryota</taxon>
        <taxon>Sar</taxon>
        <taxon>Alveolata</taxon>
        <taxon>Apicomplexa</taxon>
        <taxon>Aconoidasida</taxon>
        <taxon>Haemosporida</taxon>
        <taxon>Plasmodiidae</taxon>
        <taxon>Plasmodium</taxon>
        <taxon>Plasmodium (Plasmodium)</taxon>
    </lineage>
</organism>
<name>A0A1A8WUB3_PLAOA</name>
<evidence type="ECO:0000313" key="2">
    <source>
        <dbReference type="EMBL" id="SBS95923.1"/>
    </source>
</evidence>
<reference evidence="3" key="1">
    <citation type="submission" date="2016-05" db="EMBL/GenBank/DDBJ databases">
        <authorList>
            <person name="Naeem Raeece"/>
        </authorList>
    </citation>
    <scope>NUCLEOTIDE SEQUENCE [LARGE SCALE GENOMIC DNA]</scope>
</reference>